<reference evidence="2 3" key="1">
    <citation type="submission" date="2021-06" db="EMBL/GenBank/DDBJ databases">
        <title>Differences between aerobic and microaerobic xylene degrading microbial communities.</title>
        <authorList>
            <person name="Banerjee S."/>
            <person name="Tancsics A."/>
        </authorList>
    </citation>
    <scope>NUCLEOTIDE SEQUENCE [LARGE SCALE GENOMIC DNA]</scope>
    <source>
        <strain evidence="2 3">MAP12</strain>
    </source>
</reference>
<sequence>MMRVVLDLQSLQVEFCANPRLLLDLVSVLSETMNGHDLHIALNGSLETSILSIRRALARQIKPENIHLWFAPGSAESASKECSRLIREAFLANLQPDLLLLTDLSVNASTLGRLENGSRAFKVGLVIDHLSAEDQRAALTLTTQVDLFITTQQRLAHELPSASLLQLLPGQNAQASLAALAESALPVIDLAGLGQGKPRLAYVSPLPPERSGIADYSAELLPFLARYYDIDVVVDQAEVVNDWIQTHCRILSMEQFILQVQDFQRILYHFGNNPMHVKMFDLLERFPGIVVLHDFFLSGVQWYRETYGFANNALWNELYLAHGYKALQERTREHDEPVVFRYPCNFSVMQKALGVIVHSENSVRLAKQWYGIEEGLSVIPLLRHPAERLDRQQARHELGIADDDFLVCSFGFVGKTKQNHRLLDAWEASSLLSGDRRCKLVYVGDTDDSTYARELVARTRKYSRSGAVKISGWTDSRTYRLYLAAADAAVQLRTLSRGETSAAVLDCLNYGVATVINANGSMADIPTDVVRMIPDEFTDEQLIAQLESLIADEGERNALAQRAQQYLHAIHNPEHCAEGYALSIEATYRAKAFGLHKLINPLADILGQEAGVQQLKEISRALALGFPVTRPARTLFIDVSVVARDDFKTGIQRVVRALTLALIDAPPEGYRIEPVCLVEEQGDWNYRYARDYTLGLLDSPHGRLAAERMEALPGDILLGLDLAGGYVVQADRQGVYRDLQNRGIKVSFVVYDLIPVQFDNIYPPGFKEGHADWLKVVAKADSAICISKAVADDLSAWLTEHAPVHVPALDIRWFHLGADLGTSSPSTGLPENATQVLQQIAQAPSLLMVGTVEPRKGHGQALDALEQLWAEGCEINLVVVGKEGWMVDALASRFRQHPELGKRLIWLEGISDEFLLKVYGKSSCLLAASWGEGFGLPLIEAAQHGLPVIARDIPVFREVAGEGAFYFSGQSPEDLSQSIKRWLTLRNTDSHPKPSGIHWLTWQQSAAQIKSVLLQ</sequence>
<comment type="caution">
    <text evidence="2">The sequence shown here is derived from an EMBL/GenBank/DDBJ whole genome shotgun (WGS) entry which is preliminary data.</text>
</comment>
<keyword evidence="2" id="KW-0328">Glycosyltransferase</keyword>
<evidence type="ECO:0000313" key="2">
    <source>
        <dbReference type="EMBL" id="MBV2133615.1"/>
    </source>
</evidence>
<feature type="domain" description="Glycosyl transferase family 1" evidence="1">
    <location>
        <begin position="843"/>
        <end position="993"/>
    </location>
</feature>
<dbReference type="Pfam" id="PF00534">
    <property type="entry name" value="Glycos_transf_1"/>
    <property type="match status" value="2"/>
</dbReference>
<organism evidence="2 3">
    <name type="scientific">Geopseudomonas aromaticivorans</name>
    <dbReference type="NCBI Taxonomy" id="2849492"/>
    <lineage>
        <taxon>Bacteria</taxon>
        <taxon>Pseudomonadati</taxon>
        <taxon>Pseudomonadota</taxon>
        <taxon>Gammaproteobacteria</taxon>
        <taxon>Pseudomonadales</taxon>
        <taxon>Pseudomonadaceae</taxon>
        <taxon>Geopseudomonas</taxon>
    </lineage>
</organism>
<protein>
    <submittedName>
        <fullName evidence="2">Glycosyltransferase</fullName>
        <ecNumber evidence="2">2.4.-.-</ecNumber>
    </submittedName>
</protein>
<proteinExistence type="predicted"/>
<dbReference type="CDD" id="cd03809">
    <property type="entry name" value="GT4_MtfB-like"/>
    <property type="match status" value="1"/>
</dbReference>
<dbReference type="PANTHER" id="PTHR46401:SF9">
    <property type="entry name" value="MANNOSYLTRANSFERASE A"/>
    <property type="match status" value="1"/>
</dbReference>
<dbReference type="Proteomes" id="UP000813068">
    <property type="component" value="Unassembled WGS sequence"/>
</dbReference>
<gene>
    <name evidence="2" type="ORF">KRX52_12510</name>
</gene>
<keyword evidence="3" id="KW-1185">Reference proteome</keyword>
<evidence type="ECO:0000313" key="3">
    <source>
        <dbReference type="Proteomes" id="UP000813068"/>
    </source>
</evidence>
<name>A0ABS6MXX8_9GAMM</name>
<dbReference type="RefSeq" id="WP_217682058.1">
    <property type="nucleotide sequence ID" value="NZ_JAHRGL010000030.1"/>
</dbReference>
<dbReference type="PANTHER" id="PTHR46401">
    <property type="entry name" value="GLYCOSYLTRANSFERASE WBBK-RELATED"/>
    <property type="match status" value="1"/>
</dbReference>
<dbReference type="GO" id="GO:0016757">
    <property type="term" value="F:glycosyltransferase activity"/>
    <property type="evidence" value="ECO:0007669"/>
    <property type="project" value="UniProtKB-KW"/>
</dbReference>
<dbReference type="EC" id="2.4.-.-" evidence="2"/>
<accession>A0ABS6MXX8</accession>
<dbReference type="InterPro" id="IPR001296">
    <property type="entry name" value="Glyco_trans_1"/>
</dbReference>
<keyword evidence="2" id="KW-0808">Transferase</keyword>
<dbReference type="EMBL" id="JAHRGL010000030">
    <property type="protein sequence ID" value="MBV2133615.1"/>
    <property type="molecule type" value="Genomic_DNA"/>
</dbReference>
<evidence type="ECO:0000259" key="1">
    <source>
        <dbReference type="Pfam" id="PF00534"/>
    </source>
</evidence>
<feature type="domain" description="Glycosyl transferase family 1" evidence="1">
    <location>
        <begin position="390"/>
        <end position="565"/>
    </location>
</feature>